<reference evidence="7" key="1">
    <citation type="submission" date="2017-02" db="EMBL/GenBank/DDBJ databases">
        <authorList>
            <person name="Varghese N."/>
            <person name="Submissions S."/>
        </authorList>
    </citation>
    <scope>NUCLEOTIDE SEQUENCE [LARGE SCALE GENOMIC DNA]</scope>
    <source>
        <strain evidence="7">DSM 23546</strain>
    </source>
</reference>
<keyword evidence="7" id="KW-1185">Reference proteome</keyword>
<dbReference type="Proteomes" id="UP000190339">
    <property type="component" value="Unassembled WGS sequence"/>
</dbReference>
<organism evidence="6 7">
    <name type="scientific">Maribacter arcticus</name>
    <dbReference type="NCBI Taxonomy" id="561365"/>
    <lineage>
        <taxon>Bacteria</taxon>
        <taxon>Pseudomonadati</taxon>
        <taxon>Bacteroidota</taxon>
        <taxon>Flavobacteriia</taxon>
        <taxon>Flavobacteriales</taxon>
        <taxon>Flavobacteriaceae</taxon>
        <taxon>Maribacter</taxon>
    </lineage>
</organism>
<feature type="domain" description="MRM3-like substrate binding" evidence="5">
    <location>
        <begin position="12"/>
        <end position="101"/>
    </location>
</feature>
<name>A0A1T5BLX3_9FLAO</name>
<dbReference type="InterPro" id="IPR029026">
    <property type="entry name" value="tRNA_m1G_MTases_N"/>
</dbReference>
<keyword evidence="3 6" id="KW-0808">Transferase</keyword>
<evidence type="ECO:0000259" key="5">
    <source>
        <dbReference type="Pfam" id="PF22435"/>
    </source>
</evidence>
<dbReference type="SUPFAM" id="SSF55315">
    <property type="entry name" value="L30e-like"/>
    <property type="match status" value="1"/>
</dbReference>
<dbReference type="InterPro" id="IPR029064">
    <property type="entry name" value="Ribosomal_eL30-like_sf"/>
</dbReference>
<comment type="similarity">
    <text evidence="1">Belongs to the class IV-like SAM-binding methyltransferase superfamily. RNA methyltransferase TrmH family.</text>
</comment>
<dbReference type="SUPFAM" id="SSF75217">
    <property type="entry name" value="alpha/beta knot"/>
    <property type="match status" value="1"/>
</dbReference>
<dbReference type="GO" id="GO:0006396">
    <property type="term" value="P:RNA processing"/>
    <property type="evidence" value="ECO:0007669"/>
    <property type="project" value="InterPro"/>
</dbReference>
<evidence type="ECO:0000313" key="7">
    <source>
        <dbReference type="Proteomes" id="UP000190339"/>
    </source>
</evidence>
<dbReference type="PANTHER" id="PTHR43191">
    <property type="entry name" value="RRNA METHYLTRANSFERASE 3"/>
    <property type="match status" value="1"/>
</dbReference>
<dbReference type="InterPro" id="IPR001537">
    <property type="entry name" value="SpoU_MeTrfase"/>
</dbReference>
<dbReference type="Gene3D" id="3.30.1330.30">
    <property type="match status" value="1"/>
</dbReference>
<evidence type="ECO:0000313" key="6">
    <source>
        <dbReference type="EMBL" id="SKB48271.1"/>
    </source>
</evidence>
<dbReference type="Pfam" id="PF00588">
    <property type="entry name" value="SpoU_methylase"/>
    <property type="match status" value="1"/>
</dbReference>
<feature type="domain" description="tRNA/rRNA methyltransferase SpoU type" evidence="4">
    <location>
        <begin position="121"/>
        <end position="259"/>
    </location>
</feature>
<evidence type="ECO:0000256" key="3">
    <source>
        <dbReference type="ARBA" id="ARBA00022679"/>
    </source>
</evidence>
<evidence type="ECO:0000256" key="1">
    <source>
        <dbReference type="ARBA" id="ARBA00007228"/>
    </source>
</evidence>
<dbReference type="CDD" id="cd18104">
    <property type="entry name" value="SpoU-like_RNA-MTase"/>
    <property type="match status" value="1"/>
</dbReference>
<dbReference type="RefSeq" id="WP_079512212.1">
    <property type="nucleotide sequence ID" value="NZ_FUYL01000004.1"/>
</dbReference>
<sequence>MHSTKHISSAQNPLIKKALLLKEKSRERKKTGLFLLEGMRELQIANRAQYEIATIFYCENILVDAQNNTFLQSFSADKLISVSNDVYKKIAHRDTTEGIIAIAKSKDHNLSLLKFEGSNPLVLIAEAPEKPGNIGALLRTADAANLDAVLIANPKTDLYNPNIIRSSVGCIFSRNVRMGSTEEIIEFLKKGGFQIYCAALSASKDYTTVEFNGPTAIVVGTENSGLSEDWLNNSTQNIIIPMEGEIDSMNVSVSAAILIFEAKRQRKLNT</sequence>
<dbReference type="Pfam" id="PF22435">
    <property type="entry name" value="MRM3-like_sub_bind"/>
    <property type="match status" value="1"/>
</dbReference>
<dbReference type="EMBL" id="FUYL01000004">
    <property type="protein sequence ID" value="SKB48271.1"/>
    <property type="molecule type" value="Genomic_DNA"/>
</dbReference>
<evidence type="ECO:0000259" key="4">
    <source>
        <dbReference type="Pfam" id="PF00588"/>
    </source>
</evidence>
<dbReference type="InterPro" id="IPR053888">
    <property type="entry name" value="MRM3-like_sub_bind"/>
</dbReference>
<dbReference type="InterPro" id="IPR051259">
    <property type="entry name" value="rRNA_Methyltransferase"/>
</dbReference>
<dbReference type="GO" id="GO:0032259">
    <property type="term" value="P:methylation"/>
    <property type="evidence" value="ECO:0007669"/>
    <property type="project" value="UniProtKB-KW"/>
</dbReference>
<dbReference type="Gene3D" id="3.40.1280.10">
    <property type="match status" value="1"/>
</dbReference>
<dbReference type="OrthoDB" id="9794400at2"/>
<dbReference type="AlphaFoldDB" id="A0A1T5BLX3"/>
<dbReference type="GO" id="GO:0003723">
    <property type="term" value="F:RNA binding"/>
    <property type="evidence" value="ECO:0007669"/>
    <property type="project" value="InterPro"/>
</dbReference>
<dbReference type="STRING" id="561365.SAMN05660866_01753"/>
<dbReference type="PANTHER" id="PTHR43191:SF2">
    <property type="entry name" value="RRNA METHYLTRANSFERASE 3, MITOCHONDRIAL"/>
    <property type="match status" value="1"/>
</dbReference>
<proteinExistence type="inferred from homology"/>
<protein>
    <submittedName>
        <fullName evidence="6">RNA methyltransferase, TrmH family</fullName>
    </submittedName>
</protein>
<dbReference type="GO" id="GO:0008173">
    <property type="term" value="F:RNA methyltransferase activity"/>
    <property type="evidence" value="ECO:0007669"/>
    <property type="project" value="InterPro"/>
</dbReference>
<dbReference type="InterPro" id="IPR029028">
    <property type="entry name" value="Alpha/beta_knot_MTases"/>
</dbReference>
<evidence type="ECO:0000256" key="2">
    <source>
        <dbReference type="ARBA" id="ARBA00022603"/>
    </source>
</evidence>
<gene>
    <name evidence="6" type="ORF">SAMN05660866_01753</name>
</gene>
<keyword evidence="2 6" id="KW-0489">Methyltransferase</keyword>
<accession>A0A1T5BLX3</accession>